<dbReference type="AlphaFoldDB" id="A0A383RIN8"/>
<feature type="domain" description="Polymerase beta nucleotidyltransferase" evidence="1">
    <location>
        <begin position="18"/>
        <end position="77"/>
    </location>
</feature>
<proteinExistence type="predicted"/>
<name>A0A383RIN8_PAEAL</name>
<evidence type="ECO:0000313" key="3">
    <source>
        <dbReference type="Proteomes" id="UP000304148"/>
    </source>
</evidence>
<reference evidence="3" key="1">
    <citation type="submission" date="2018-08" db="EMBL/GenBank/DDBJ databases">
        <authorList>
            <person name="Chevrot R."/>
        </authorList>
    </citation>
    <scope>NUCLEOTIDE SEQUENCE [LARGE SCALE GENOMIC DNA]</scope>
</reference>
<accession>A0A383RIN8</accession>
<protein>
    <submittedName>
        <fullName evidence="2">Putative DNA polymerase beta domain protein region</fullName>
    </submittedName>
</protein>
<dbReference type="EMBL" id="LS992241">
    <property type="protein sequence ID" value="SYX86917.1"/>
    <property type="molecule type" value="Genomic_DNA"/>
</dbReference>
<dbReference type="InterPro" id="IPR043519">
    <property type="entry name" value="NT_sf"/>
</dbReference>
<dbReference type="Pfam" id="PF18765">
    <property type="entry name" value="Polbeta"/>
    <property type="match status" value="1"/>
</dbReference>
<sequence length="103" mass="12149">MQRKKIQLNLGKVLEQLDVFIFGSYISSEKPNDIDLLIIYDSNFFPRKSIYEYCSNLINQIEEKCGLPVDVTYLSINEEIENRFVEFVKAISINDVFFINREE</sequence>
<organism evidence="2 3">
    <name type="scientific">Paenibacillus alvei</name>
    <name type="common">Bacillus alvei</name>
    <dbReference type="NCBI Taxonomy" id="44250"/>
    <lineage>
        <taxon>Bacteria</taxon>
        <taxon>Bacillati</taxon>
        <taxon>Bacillota</taxon>
        <taxon>Bacilli</taxon>
        <taxon>Bacillales</taxon>
        <taxon>Paenibacillaceae</taxon>
        <taxon>Paenibacillus</taxon>
    </lineage>
</organism>
<dbReference type="Gene3D" id="3.30.460.10">
    <property type="entry name" value="Beta Polymerase, domain 2"/>
    <property type="match status" value="1"/>
</dbReference>
<evidence type="ECO:0000313" key="2">
    <source>
        <dbReference type="EMBL" id="SYX86917.1"/>
    </source>
</evidence>
<evidence type="ECO:0000259" key="1">
    <source>
        <dbReference type="Pfam" id="PF18765"/>
    </source>
</evidence>
<gene>
    <name evidence="2" type="ORF">PBLR_15343</name>
</gene>
<dbReference type="Proteomes" id="UP000304148">
    <property type="component" value="Chromosome"/>
</dbReference>
<dbReference type="InterPro" id="IPR041633">
    <property type="entry name" value="Polbeta"/>
</dbReference>
<dbReference type="SUPFAM" id="SSF81301">
    <property type="entry name" value="Nucleotidyltransferase"/>
    <property type="match status" value="1"/>
</dbReference>